<dbReference type="AlphaFoldDB" id="A0A160NWD4"/>
<feature type="compositionally biased region" description="Low complexity" evidence="1">
    <location>
        <begin position="129"/>
        <end position="140"/>
    </location>
</feature>
<keyword evidence="4" id="KW-1185">Reference proteome</keyword>
<evidence type="ECO:0008006" key="5">
    <source>
        <dbReference type="Google" id="ProtNLM"/>
    </source>
</evidence>
<proteinExistence type="predicted"/>
<dbReference type="EMBL" id="AP017424">
    <property type="protein sequence ID" value="BAU83037.1"/>
    <property type="molecule type" value="Genomic_DNA"/>
</dbReference>
<evidence type="ECO:0000313" key="3">
    <source>
        <dbReference type="EMBL" id="BAU83037.1"/>
    </source>
</evidence>
<feature type="signal peptide" evidence="2">
    <location>
        <begin position="1"/>
        <end position="37"/>
    </location>
</feature>
<dbReference type="Proteomes" id="UP000217676">
    <property type="component" value="Chromosome"/>
</dbReference>
<name>A0A160NWD4_STRLU</name>
<organism evidence="3 4">
    <name type="scientific">Streptomyces laurentii</name>
    <dbReference type="NCBI Taxonomy" id="39478"/>
    <lineage>
        <taxon>Bacteria</taxon>
        <taxon>Bacillati</taxon>
        <taxon>Actinomycetota</taxon>
        <taxon>Actinomycetes</taxon>
        <taxon>Kitasatosporales</taxon>
        <taxon>Streptomycetaceae</taxon>
        <taxon>Streptomyces</taxon>
    </lineage>
</organism>
<accession>A0A160NWD4</accession>
<feature type="region of interest" description="Disordered" evidence="1">
    <location>
        <begin position="105"/>
        <end position="153"/>
    </location>
</feature>
<protein>
    <recommendedName>
        <fullName evidence="5">Lipoprotein</fullName>
    </recommendedName>
</protein>
<evidence type="ECO:0000256" key="2">
    <source>
        <dbReference type="SAM" id="SignalP"/>
    </source>
</evidence>
<evidence type="ECO:0000313" key="4">
    <source>
        <dbReference type="Proteomes" id="UP000217676"/>
    </source>
</evidence>
<feature type="compositionally biased region" description="Basic and acidic residues" evidence="1">
    <location>
        <begin position="303"/>
        <end position="315"/>
    </location>
</feature>
<feature type="chain" id="PRO_5038331437" description="Lipoprotein" evidence="2">
    <location>
        <begin position="38"/>
        <end position="322"/>
    </location>
</feature>
<keyword evidence="2" id="KW-0732">Signal</keyword>
<sequence length="322" mass="33842">MAGTRTKNVCGARVAARGLVRALATGAVAGVALVATAGCSGSAGASSAAPAPAAKRTMEPAALTGLHELLPVTGLLFTPQLRGARAQQKVAIACMAEHGYRYAPAAPASDTGADGAPAEERPQPFGLESSAPPRTAATPSPEKPPRPGSPESTDAYARALFGRESARVSTKGLRLGVSRPGEGCLAEAEKRLLGDGRMRWLQVRIMLFEAQEQARGDVEKDPEFRAATTRWRACMDRAKVKAQDPVAVLNSLRSAEDRRTSPVAAADLRCKAETGYLTTAYQRLAVAQQHWLDGHPTVGADWKKLSDRQNKEADKVLGATAG</sequence>
<reference evidence="3 4" key="1">
    <citation type="journal article" date="2016" name="Genome Announc.">
        <title>Complete Genome Sequence of Thiostrepton-Producing Streptomyces laurentii ATCC 31255.</title>
        <authorList>
            <person name="Doi K."/>
            <person name="Fujino Y."/>
            <person name="Nagayoshi Y."/>
            <person name="Ohshima T."/>
            <person name="Ogata S."/>
        </authorList>
    </citation>
    <scope>NUCLEOTIDE SEQUENCE [LARGE SCALE GENOMIC DNA]</scope>
    <source>
        <strain evidence="3 4">ATCC 31255</strain>
    </source>
</reference>
<evidence type="ECO:0000256" key="1">
    <source>
        <dbReference type="SAM" id="MobiDB-lite"/>
    </source>
</evidence>
<gene>
    <name evidence="3" type="ORF">SLA_2103</name>
</gene>
<dbReference type="KEGG" id="slau:SLA_2103"/>
<feature type="region of interest" description="Disordered" evidence="1">
    <location>
        <begin position="303"/>
        <end position="322"/>
    </location>
</feature>